<keyword evidence="9" id="KW-1185">Reference proteome</keyword>
<dbReference type="InterPro" id="IPR001138">
    <property type="entry name" value="Zn2Cys6_DnaBD"/>
</dbReference>
<protein>
    <recommendedName>
        <fullName evidence="7">Zn(2)-C6 fungal-type domain-containing protein</fullName>
    </recommendedName>
</protein>
<keyword evidence="6" id="KW-0539">Nucleus</keyword>
<dbReference type="Pfam" id="PF00172">
    <property type="entry name" value="Zn_clus"/>
    <property type="match status" value="1"/>
</dbReference>
<keyword evidence="5" id="KW-0804">Transcription</keyword>
<dbReference type="OrthoDB" id="416217at2759"/>
<sequence length="228" mass="25630">MKRSRPGAKGASKVKTGCRTCRIRRKKCDEVRPACSPCVNTKRVCDFLIIPPKLNLARKPCIGFGDVETLHFEYFRTICTREFSLYFEDPAWERIILQVALAEPCMQHAAVAIGALSRSQYHLDESRHAAFEYSMRQYNLSIQALKRRLDSAPDCELAVLAGLVFIAIEMLQRHGNKAAMLLRGSLDMLRSNPSIRLKYLWIALSRVEAQLSAFLDLHGCGDGSLAVA</sequence>
<evidence type="ECO:0000256" key="2">
    <source>
        <dbReference type="ARBA" id="ARBA00022833"/>
    </source>
</evidence>
<dbReference type="PANTHER" id="PTHR36206">
    <property type="entry name" value="ASPERCRYPTIN BIOSYNTHESIS CLUSTER-SPECIFIC TRANSCRIPTION REGULATOR ATNN-RELATED"/>
    <property type="match status" value="1"/>
</dbReference>
<evidence type="ECO:0000256" key="6">
    <source>
        <dbReference type="ARBA" id="ARBA00023242"/>
    </source>
</evidence>
<dbReference type="InterPro" id="IPR052360">
    <property type="entry name" value="Transcr_Regulatory_Proteins"/>
</dbReference>
<dbReference type="GO" id="GO:0008270">
    <property type="term" value="F:zinc ion binding"/>
    <property type="evidence" value="ECO:0007669"/>
    <property type="project" value="InterPro"/>
</dbReference>
<dbReference type="Proteomes" id="UP000184330">
    <property type="component" value="Unassembled WGS sequence"/>
</dbReference>
<dbReference type="Pfam" id="PF11951">
    <property type="entry name" value="Fungal_trans_2"/>
    <property type="match status" value="1"/>
</dbReference>
<keyword evidence="1" id="KW-0479">Metal-binding</keyword>
<feature type="domain" description="Zn(2)-C6 fungal-type" evidence="7">
    <location>
        <begin position="17"/>
        <end position="47"/>
    </location>
</feature>
<dbReference type="AlphaFoldDB" id="A0A1L7X6M3"/>
<dbReference type="CDD" id="cd00067">
    <property type="entry name" value="GAL4"/>
    <property type="match status" value="1"/>
</dbReference>
<organism evidence="8 9">
    <name type="scientific">Phialocephala subalpina</name>
    <dbReference type="NCBI Taxonomy" id="576137"/>
    <lineage>
        <taxon>Eukaryota</taxon>
        <taxon>Fungi</taxon>
        <taxon>Dikarya</taxon>
        <taxon>Ascomycota</taxon>
        <taxon>Pezizomycotina</taxon>
        <taxon>Leotiomycetes</taxon>
        <taxon>Helotiales</taxon>
        <taxon>Mollisiaceae</taxon>
        <taxon>Phialocephala</taxon>
        <taxon>Phialocephala fortinii species complex</taxon>
    </lineage>
</organism>
<evidence type="ECO:0000256" key="4">
    <source>
        <dbReference type="ARBA" id="ARBA00023125"/>
    </source>
</evidence>
<evidence type="ECO:0000313" key="8">
    <source>
        <dbReference type="EMBL" id="CZR60669.1"/>
    </source>
</evidence>
<keyword evidence="4" id="KW-0238">DNA-binding</keyword>
<dbReference type="SMART" id="SM00066">
    <property type="entry name" value="GAL4"/>
    <property type="match status" value="1"/>
</dbReference>
<keyword evidence="3" id="KW-0805">Transcription regulation</keyword>
<name>A0A1L7X6M3_9HELO</name>
<dbReference type="PROSITE" id="PS00463">
    <property type="entry name" value="ZN2_CY6_FUNGAL_1"/>
    <property type="match status" value="1"/>
</dbReference>
<evidence type="ECO:0000256" key="5">
    <source>
        <dbReference type="ARBA" id="ARBA00023163"/>
    </source>
</evidence>
<dbReference type="EMBL" id="FJOG01000016">
    <property type="protein sequence ID" value="CZR60669.1"/>
    <property type="molecule type" value="Genomic_DNA"/>
</dbReference>
<evidence type="ECO:0000313" key="9">
    <source>
        <dbReference type="Proteomes" id="UP000184330"/>
    </source>
</evidence>
<keyword evidence="2" id="KW-0862">Zinc</keyword>
<reference evidence="8" key="1">
    <citation type="submission" date="2016-03" db="EMBL/GenBank/DDBJ databases">
        <authorList>
            <person name="Ploux O."/>
        </authorList>
    </citation>
    <scope>NUCLEOTIDE SEQUENCE [LARGE SCALE GENOMIC DNA]</scope>
    <source>
        <strain evidence="8">UAMH 11012</strain>
    </source>
</reference>
<evidence type="ECO:0000256" key="1">
    <source>
        <dbReference type="ARBA" id="ARBA00022723"/>
    </source>
</evidence>
<dbReference type="PROSITE" id="PS50048">
    <property type="entry name" value="ZN2_CY6_FUNGAL_2"/>
    <property type="match status" value="1"/>
</dbReference>
<proteinExistence type="predicted"/>
<evidence type="ECO:0000256" key="3">
    <source>
        <dbReference type="ARBA" id="ARBA00023015"/>
    </source>
</evidence>
<accession>A0A1L7X6M3</accession>
<dbReference type="SUPFAM" id="SSF57701">
    <property type="entry name" value="Zn2/Cys6 DNA-binding domain"/>
    <property type="match status" value="1"/>
</dbReference>
<dbReference type="GO" id="GO:0003677">
    <property type="term" value="F:DNA binding"/>
    <property type="evidence" value="ECO:0007669"/>
    <property type="project" value="UniProtKB-KW"/>
</dbReference>
<gene>
    <name evidence="8" type="ORF">PAC_10565</name>
</gene>
<dbReference type="GO" id="GO:0000981">
    <property type="term" value="F:DNA-binding transcription factor activity, RNA polymerase II-specific"/>
    <property type="evidence" value="ECO:0007669"/>
    <property type="project" value="InterPro"/>
</dbReference>
<dbReference type="Gene3D" id="4.10.240.10">
    <property type="entry name" value="Zn(2)-C6 fungal-type DNA-binding domain"/>
    <property type="match status" value="1"/>
</dbReference>
<dbReference type="InterPro" id="IPR036864">
    <property type="entry name" value="Zn2-C6_fun-type_DNA-bd_sf"/>
</dbReference>
<dbReference type="InterPro" id="IPR021858">
    <property type="entry name" value="Fun_TF"/>
</dbReference>
<dbReference type="PANTHER" id="PTHR36206:SF4">
    <property type="entry name" value="HYPOTHETICAL CONSERVED PROTEIN (EUROFUNG)-RELATED"/>
    <property type="match status" value="1"/>
</dbReference>
<evidence type="ECO:0000259" key="7">
    <source>
        <dbReference type="PROSITE" id="PS50048"/>
    </source>
</evidence>